<protein>
    <recommendedName>
        <fullName evidence="6">Transcription initiation factor TFIID subunit 6</fullName>
    </recommendedName>
</protein>
<feature type="region of interest" description="Disordered" evidence="7">
    <location>
        <begin position="352"/>
        <end position="373"/>
    </location>
</feature>
<dbReference type="GO" id="GO:0005669">
    <property type="term" value="C:transcription factor TFIID complex"/>
    <property type="evidence" value="ECO:0007669"/>
    <property type="project" value="InterPro"/>
</dbReference>
<dbReference type="InterPro" id="IPR037796">
    <property type="entry name" value="TAF6"/>
</dbReference>
<dbReference type="CDD" id="cd08050">
    <property type="entry name" value="TAF6C"/>
    <property type="match status" value="2"/>
</dbReference>
<name>A0A2A2K7H5_9BILA</name>
<accession>A0A2A2K7H5</accession>
<keyword evidence="3" id="KW-0805">Transcription regulation</keyword>
<evidence type="ECO:0000313" key="10">
    <source>
        <dbReference type="Proteomes" id="UP000218231"/>
    </source>
</evidence>
<dbReference type="InterPro" id="IPR004823">
    <property type="entry name" value="TAF_TATA-bd_Histone-like_dom"/>
</dbReference>
<keyword evidence="4" id="KW-0804">Transcription</keyword>
<evidence type="ECO:0000313" key="9">
    <source>
        <dbReference type="EMBL" id="PAV69833.1"/>
    </source>
</evidence>
<dbReference type="Pfam" id="PF02969">
    <property type="entry name" value="TAF"/>
    <property type="match status" value="1"/>
</dbReference>
<proteinExistence type="inferred from homology"/>
<dbReference type="InterPro" id="IPR009072">
    <property type="entry name" value="Histone-fold"/>
</dbReference>
<evidence type="ECO:0000256" key="3">
    <source>
        <dbReference type="ARBA" id="ARBA00023015"/>
    </source>
</evidence>
<evidence type="ECO:0000256" key="4">
    <source>
        <dbReference type="ARBA" id="ARBA00023163"/>
    </source>
</evidence>
<evidence type="ECO:0000256" key="1">
    <source>
        <dbReference type="ARBA" id="ARBA00004123"/>
    </source>
</evidence>
<dbReference type="Pfam" id="PF07571">
    <property type="entry name" value="TAF6_C"/>
    <property type="match status" value="2"/>
</dbReference>
<evidence type="ECO:0000256" key="7">
    <source>
        <dbReference type="SAM" id="MobiDB-lite"/>
    </source>
</evidence>
<dbReference type="CDD" id="cd22917">
    <property type="entry name" value="HFD_TAF6-like"/>
    <property type="match status" value="1"/>
</dbReference>
<comment type="similarity">
    <text evidence="2">Belongs to the TAF6 family.</text>
</comment>
<gene>
    <name evidence="9" type="ORF">WR25_26076</name>
</gene>
<dbReference type="InterPro" id="IPR016024">
    <property type="entry name" value="ARM-type_fold"/>
</dbReference>
<dbReference type="GO" id="GO:0046695">
    <property type="term" value="C:SLIK (SAGA-like) complex"/>
    <property type="evidence" value="ECO:0007669"/>
    <property type="project" value="InterPro"/>
</dbReference>
<comment type="caution">
    <text evidence="9">The sequence shown here is derived from an EMBL/GenBank/DDBJ whole genome shotgun (WGS) entry which is preliminary data.</text>
</comment>
<dbReference type="SUPFAM" id="SSF48371">
    <property type="entry name" value="ARM repeat"/>
    <property type="match status" value="1"/>
</dbReference>
<comment type="subcellular location">
    <subcellularLocation>
        <location evidence="1">Nucleus</location>
    </subcellularLocation>
</comment>
<dbReference type="Proteomes" id="UP000218231">
    <property type="component" value="Unassembled WGS sequence"/>
</dbReference>
<dbReference type="GO" id="GO:0046982">
    <property type="term" value="F:protein heterodimerization activity"/>
    <property type="evidence" value="ECO:0007669"/>
    <property type="project" value="InterPro"/>
</dbReference>
<dbReference type="InterPro" id="IPR011442">
    <property type="entry name" value="TAF6_C"/>
</dbReference>
<dbReference type="SMART" id="SM00803">
    <property type="entry name" value="TAF"/>
    <property type="match status" value="2"/>
</dbReference>
<keyword evidence="5" id="KW-0539">Nucleus</keyword>
<organism evidence="9 10">
    <name type="scientific">Diploscapter pachys</name>
    <dbReference type="NCBI Taxonomy" id="2018661"/>
    <lineage>
        <taxon>Eukaryota</taxon>
        <taxon>Metazoa</taxon>
        <taxon>Ecdysozoa</taxon>
        <taxon>Nematoda</taxon>
        <taxon>Chromadorea</taxon>
        <taxon>Rhabditida</taxon>
        <taxon>Rhabditina</taxon>
        <taxon>Rhabditomorpha</taxon>
        <taxon>Rhabditoidea</taxon>
        <taxon>Rhabditidae</taxon>
        <taxon>Diploscapter</taxon>
    </lineage>
</organism>
<dbReference type="InterPro" id="IPR046344">
    <property type="entry name" value="TAF6_C_sf"/>
</dbReference>
<evidence type="ECO:0000256" key="5">
    <source>
        <dbReference type="ARBA" id="ARBA00023242"/>
    </source>
</evidence>
<dbReference type="GO" id="GO:0000124">
    <property type="term" value="C:SAGA complex"/>
    <property type="evidence" value="ECO:0007669"/>
    <property type="project" value="InterPro"/>
</dbReference>
<dbReference type="STRING" id="2018661.A0A2A2K7H5"/>
<dbReference type="GO" id="GO:0003713">
    <property type="term" value="F:transcription coactivator activity"/>
    <property type="evidence" value="ECO:0007669"/>
    <property type="project" value="TreeGrafter"/>
</dbReference>
<sequence length="772" mass="86308">MSGPSQTRIPRFDPGYVRTVGDTVGIVNLTPPAFQLASEQVIQGASSRCLHGRRIQLTAEDVEAALRERNLQSPIGFTNKYTISQRCLTMPSGEELYVNVDQEIAVPQLADAQHIKYPVCSYVKAHWLVLEGKMPGIPENVRANEPEAEEEEEEEHLNLDPNNPKAAAAIAARRETAGGQLGAAVAFRAATKGLKTKELIVVKPPIIESLSVVRCNVVHHCLSMLIYLMRMIRSISQNKSIKLQPYLHELLPCIMTCMMAKQLCVRPDTDNHWALRDYAAKTLSIVVKEHGVTHLRERIFRSGWQVLCDRKSSPASIYGSLLPCVEYSSKNVKHDVYSQVVSLIGNYKTTNPMERDNVMEKDPEPGSSSSWPRDVSVPIANQDVGFDDGFVNGIAEKSGIYPDDLDPKARHAIASSLNICIRDILSNAKRVMFHCRRQQMICKDVDSALVLQKIPPRFGFTTNQEIPLRFADSGGRDILVDDSEALLLAQILSQQQGKITGDPYIKAHWLAIEGEQPAIPENPVPSLRSRHALHLQSLEEENRLNLIPQQPDPQTIAMHQLTLSLVPRFSLFISEGVRTHLASGNISNLVALMRTLQSLLHNPNTSMEKNLHVLIPSILSCLLSRQIASMEFERHFALRQFAARLLSHICNRHLSLALHTRVCRVLAQTICNCEPGFVPSVYGAICAIRELGLEAIRVVFVPLVPSLSRQLENGDFPDEANIVEKLKSFVVKILVEYMRWEVPQDLRSSSDYRKLFGEFGDEVYRSCVSSDI</sequence>
<evidence type="ECO:0000256" key="6">
    <source>
        <dbReference type="ARBA" id="ARBA00040091"/>
    </source>
</evidence>
<dbReference type="PANTHER" id="PTHR10221">
    <property type="entry name" value="TRANSCRIPTION INITIATION FACTOR TFIID SUBUNIT 6"/>
    <property type="match status" value="1"/>
</dbReference>
<dbReference type="PANTHER" id="PTHR10221:SF9">
    <property type="entry name" value="TRANSCRIPTION INITIATION FACTOR TFIID SUBUNIT 6"/>
    <property type="match status" value="1"/>
</dbReference>
<dbReference type="SUPFAM" id="SSF47113">
    <property type="entry name" value="Histone-fold"/>
    <property type="match status" value="1"/>
</dbReference>
<dbReference type="Gene3D" id="1.10.20.10">
    <property type="entry name" value="Histone, subunit A"/>
    <property type="match status" value="1"/>
</dbReference>
<evidence type="ECO:0000256" key="2">
    <source>
        <dbReference type="ARBA" id="ARBA00007688"/>
    </source>
</evidence>
<dbReference type="EMBL" id="LIAE01009422">
    <property type="protein sequence ID" value="PAV69833.1"/>
    <property type="molecule type" value="Genomic_DNA"/>
</dbReference>
<evidence type="ECO:0000259" key="8">
    <source>
        <dbReference type="SMART" id="SM00803"/>
    </source>
</evidence>
<dbReference type="FunFam" id="1.25.40.770:FF:000001">
    <property type="entry name" value="Transcription initiation factor TFIID subunit 6"/>
    <property type="match status" value="1"/>
</dbReference>
<dbReference type="GO" id="GO:0016251">
    <property type="term" value="F:RNA polymerase II general transcription initiation factor activity"/>
    <property type="evidence" value="ECO:0007669"/>
    <property type="project" value="InterPro"/>
</dbReference>
<dbReference type="AlphaFoldDB" id="A0A2A2K7H5"/>
<dbReference type="GO" id="GO:0051123">
    <property type="term" value="P:RNA polymerase II preinitiation complex assembly"/>
    <property type="evidence" value="ECO:0007669"/>
    <property type="project" value="TreeGrafter"/>
</dbReference>
<dbReference type="OrthoDB" id="361039at2759"/>
<dbReference type="Gene3D" id="1.25.40.770">
    <property type="entry name" value="TAF6, C-terminal HEAT repeat domain"/>
    <property type="match status" value="2"/>
</dbReference>
<feature type="domain" description="TATA box binding protein associated factor (TAF) histone-like fold" evidence="8">
    <location>
        <begin position="11"/>
        <end position="67"/>
    </location>
</feature>
<feature type="domain" description="TATA box binding protein associated factor (TAF) histone-like fold" evidence="8">
    <location>
        <begin position="384"/>
        <end position="452"/>
    </location>
</feature>
<keyword evidence="10" id="KW-1185">Reference proteome</keyword>
<reference evidence="9 10" key="1">
    <citation type="journal article" date="2017" name="Curr. Biol.">
        <title>Genome architecture and evolution of a unichromosomal asexual nematode.</title>
        <authorList>
            <person name="Fradin H."/>
            <person name="Zegar C."/>
            <person name="Gutwein M."/>
            <person name="Lucas J."/>
            <person name="Kovtun M."/>
            <person name="Corcoran D."/>
            <person name="Baugh L.R."/>
            <person name="Kiontke K."/>
            <person name="Gunsalus K."/>
            <person name="Fitch D.H."/>
            <person name="Piano F."/>
        </authorList>
    </citation>
    <scope>NUCLEOTIDE SEQUENCE [LARGE SCALE GENOMIC DNA]</scope>
    <source>
        <strain evidence="9">PF1309</strain>
    </source>
</reference>
<feature type="compositionally biased region" description="Basic and acidic residues" evidence="7">
    <location>
        <begin position="353"/>
        <end position="364"/>
    </location>
</feature>